<reference evidence="2" key="1">
    <citation type="submission" date="2007-11" db="EMBL/GenBank/DDBJ databases">
        <authorList>
            <consortium name="The Broad Institute Genome Sequencing Platform"/>
            <person name="Volkman S.K."/>
            <person name="Daily J.P."/>
            <person name="Sarr O."/>
            <person name="Ndiaye D."/>
            <person name="Ndir O."/>
            <person name="Mboup S."/>
            <person name="Lukens A."/>
            <person name="Stange-Thomann N."/>
            <person name="Mauceli E."/>
            <person name="Gnerre S."/>
            <person name="Jaffe D."/>
            <person name="Zainoun J."/>
            <person name="Wiegand R.C."/>
            <person name="Birren B."/>
            <person name="Galagan J."/>
            <person name="Lander E."/>
            <person name="Wirth D.F."/>
        </authorList>
    </citation>
    <scope>NUCLEOTIDE SEQUENCE [LARGE SCALE GENOMIC DNA]</scope>
    <source>
        <strain evidence="2">7G8</strain>
    </source>
</reference>
<protein>
    <submittedName>
        <fullName evidence="1">Uncharacterized protein</fullName>
    </submittedName>
</protein>
<evidence type="ECO:0000313" key="1">
    <source>
        <dbReference type="EMBL" id="EUR67514.1"/>
    </source>
</evidence>
<accession>W7FI43</accession>
<dbReference type="AlphaFoldDB" id="W7FI43"/>
<sequence length="66" mass="8335">MIFFYTTNVQTKSQNIGILYYEQFRQKKLNNKKYHIWIYTSLRHCKHKIYRNEIIEIFGHYIIIYK</sequence>
<organism evidence="1 2">
    <name type="scientific">Plasmodium falciparum (isolate 7G8)</name>
    <dbReference type="NCBI Taxonomy" id="57266"/>
    <lineage>
        <taxon>Eukaryota</taxon>
        <taxon>Sar</taxon>
        <taxon>Alveolata</taxon>
        <taxon>Apicomplexa</taxon>
        <taxon>Aconoidasida</taxon>
        <taxon>Haemosporida</taxon>
        <taxon>Plasmodiidae</taxon>
        <taxon>Plasmodium</taxon>
        <taxon>Plasmodium (Laverania)</taxon>
    </lineage>
</organism>
<proteinExistence type="predicted"/>
<evidence type="ECO:0000313" key="2">
    <source>
        <dbReference type="Proteomes" id="UP000030688"/>
    </source>
</evidence>
<name>W7FI43_PLAF8</name>
<gene>
    <name evidence="1" type="ORF">PFBG_04194</name>
</gene>
<dbReference type="EMBL" id="KE123630">
    <property type="protein sequence ID" value="EUR67514.1"/>
    <property type="molecule type" value="Genomic_DNA"/>
</dbReference>
<reference evidence="1 2" key="2">
    <citation type="submission" date="2013-02" db="EMBL/GenBank/DDBJ databases">
        <title>The Genome Sequence of Plasmodium falciparum 7G8.</title>
        <authorList>
            <consortium name="The Broad Institute Genome Sequencing Platform"/>
            <consortium name="The Broad Institute Genome Sequencing Center for Infectious Disease"/>
            <person name="Neafsey D."/>
            <person name="Cheeseman I."/>
            <person name="Volkman S."/>
            <person name="Adams J."/>
            <person name="Walker B."/>
            <person name="Young S.K."/>
            <person name="Zeng Q."/>
            <person name="Gargeya S."/>
            <person name="Fitzgerald M."/>
            <person name="Haas B."/>
            <person name="Abouelleil A."/>
            <person name="Alvarado L."/>
            <person name="Arachchi H.M."/>
            <person name="Berlin A.M."/>
            <person name="Chapman S.B."/>
            <person name="Dewar J."/>
            <person name="Goldberg J."/>
            <person name="Griggs A."/>
            <person name="Gujja S."/>
            <person name="Hansen M."/>
            <person name="Howarth C."/>
            <person name="Imamovic A."/>
            <person name="Larimer J."/>
            <person name="McCowan C."/>
            <person name="Murphy C."/>
            <person name="Neiman D."/>
            <person name="Pearson M."/>
            <person name="Priest M."/>
            <person name="Roberts A."/>
            <person name="Saif S."/>
            <person name="Shea T."/>
            <person name="Sisk P."/>
            <person name="Sykes S."/>
            <person name="Wortman J."/>
            <person name="Nusbaum C."/>
            <person name="Birren B."/>
        </authorList>
    </citation>
    <scope>NUCLEOTIDE SEQUENCE [LARGE SCALE GENOMIC DNA]</scope>
    <source>
        <strain evidence="1 2">7G8</strain>
    </source>
</reference>
<dbReference type="Proteomes" id="UP000030688">
    <property type="component" value="Unassembled WGS sequence"/>
</dbReference>